<keyword evidence="2" id="KW-0812">Transmembrane</keyword>
<name>A0A5B8MTK7_9CHLO</name>
<protein>
    <submittedName>
        <fullName evidence="3">Uncharacterized protein</fullName>
    </submittedName>
</protein>
<organism evidence="3 4">
    <name type="scientific">Chloropicon primus</name>
    <dbReference type="NCBI Taxonomy" id="1764295"/>
    <lineage>
        <taxon>Eukaryota</taxon>
        <taxon>Viridiplantae</taxon>
        <taxon>Chlorophyta</taxon>
        <taxon>Chloropicophyceae</taxon>
        <taxon>Chloropicales</taxon>
        <taxon>Chloropicaceae</taxon>
        <taxon>Chloropicon</taxon>
    </lineage>
</organism>
<evidence type="ECO:0000313" key="3">
    <source>
        <dbReference type="EMBL" id="QDZ22742.1"/>
    </source>
</evidence>
<keyword evidence="4" id="KW-1185">Reference proteome</keyword>
<accession>A0A5B8MTK7</accession>
<feature type="compositionally biased region" description="Low complexity" evidence="1">
    <location>
        <begin position="13"/>
        <end position="27"/>
    </location>
</feature>
<dbReference type="Proteomes" id="UP000316726">
    <property type="component" value="Chromosome 8"/>
</dbReference>
<dbReference type="OrthoDB" id="10608078at2759"/>
<sequence length="158" mass="17211">MFETRGTLLSTRVRASSSVRVPSTASRDMTSLSPRRRDARHSTLAQVLERKARKAAQHVVARSGPKGVEDLANFDDEGNEIVDEDAPTSDFAGQFFGTYLQLGVWVTILTFAGFTGFKAILENPNAAQDVGLLVAPSSAAVLLIVSFMTYTFVIKKEK</sequence>
<evidence type="ECO:0000313" key="4">
    <source>
        <dbReference type="Proteomes" id="UP000316726"/>
    </source>
</evidence>
<dbReference type="EMBL" id="CP031041">
    <property type="protein sequence ID" value="QDZ22742.1"/>
    <property type="molecule type" value="Genomic_DNA"/>
</dbReference>
<feature type="transmembrane region" description="Helical" evidence="2">
    <location>
        <begin position="102"/>
        <end position="121"/>
    </location>
</feature>
<evidence type="ECO:0000256" key="2">
    <source>
        <dbReference type="SAM" id="Phobius"/>
    </source>
</evidence>
<evidence type="ECO:0000256" key="1">
    <source>
        <dbReference type="SAM" id="MobiDB-lite"/>
    </source>
</evidence>
<proteinExistence type="predicted"/>
<keyword evidence="2" id="KW-1133">Transmembrane helix</keyword>
<reference evidence="3 4" key="1">
    <citation type="submission" date="2018-07" db="EMBL/GenBank/DDBJ databases">
        <title>The complete nuclear genome of the prasinophyte Chloropicon primus (CCMP1205).</title>
        <authorList>
            <person name="Pombert J.-F."/>
            <person name="Otis C."/>
            <person name="Turmel M."/>
            <person name="Lemieux C."/>
        </authorList>
    </citation>
    <scope>NUCLEOTIDE SEQUENCE [LARGE SCALE GENOMIC DNA]</scope>
    <source>
        <strain evidence="3 4">CCMP1205</strain>
    </source>
</reference>
<feature type="region of interest" description="Disordered" evidence="1">
    <location>
        <begin position="13"/>
        <end position="40"/>
    </location>
</feature>
<gene>
    <name evidence="3" type="ORF">A3770_08p52600</name>
</gene>
<feature type="transmembrane region" description="Helical" evidence="2">
    <location>
        <begin position="133"/>
        <end position="153"/>
    </location>
</feature>
<keyword evidence="2" id="KW-0472">Membrane</keyword>
<dbReference type="AlphaFoldDB" id="A0A5B8MTK7"/>